<sequence length="229" mass="25421">MKKILIIDDEPLLLYTLSYALRSDCISVDTASNGLDALASIARENIDLCLLDLCLPDIHGIEIMRRIKDLSSDTLIIIMSASYIADAMKKEIDEGAHLFFPKPFDLLTMKEAVMQLLSGTGKSSGNPGISPSPGKEQKENRRFERRALTQTIQYSFLYLDDLLPVKRYAVGETIDISEGGMGIRTHSPLEVGSIIRFSLLTAFFELTAGVVRNLIPLGNDTYRMGVEFI</sequence>
<keyword evidence="1 2" id="KW-0597">Phosphoprotein</keyword>
<evidence type="ECO:0000256" key="2">
    <source>
        <dbReference type="PROSITE-ProRule" id="PRU00169"/>
    </source>
</evidence>
<organism evidence="5 6">
    <name type="scientific">Candidatus Nitrobium versatile</name>
    <dbReference type="NCBI Taxonomy" id="2884831"/>
    <lineage>
        <taxon>Bacteria</taxon>
        <taxon>Pseudomonadati</taxon>
        <taxon>Nitrospirota</taxon>
        <taxon>Nitrospiria</taxon>
        <taxon>Nitrospirales</taxon>
        <taxon>Nitrospiraceae</taxon>
        <taxon>Candidatus Nitrobium</taxon>
    </lineage>
</organism>
<dbReference type="Gene3D" id="2.40.10.220">
    <property type="entry name" value="predicted glycosyltransferase like domains"/>
    <property type="match status" value="1"/>
</dbReference>
<dbReference type="CDD" id="cd00156">
    <property type="entry name" value="REC"/>
    <property type="match status" value="1"/>
</dbReference>
<dbReference type="PROSITE" id="PS50110">
    <property type="entry name" value="RESPONSE_REGULATORY"/>
    <property type="match status" value="1"/>
</dbReference>
<name>A0A953LVH9_9BACT</name>
<dbReference type="Pfam" id="PF07238">
    <property type="entry name" value="PilZ"/>
    <property type="match status" value="1"/>
</dbReference>
<evidence type="ECO:0000256" key="3">
    <source>
        <dbReference type="SAM" id="MobiDB-lite"/>
    </source>
</evidence>
<dbReference type="EMBL" id="JAIOIV010000015">
    <property type="protein sequence ID" value="MBZ0154876.1"/>
    <property type="molecule type" value="Genomic_DNA"/>
</dbReference>
<dbReference type="GO" id="GO:0000160">
    <property type="term" value="P:phosphorelay signal transduction system"/>
    <property type="evidence" value="ECO:0007669"/>
    <property type="project" value="InterPro"/>
</dbReference>
<reference evidence="5" key="1">
    <citation type="journal article" date="2021" name="bioRxiv">
        <title>Unraveling nitrogen, sulfur and carbon metabolic pathways and microbial community transcriptional responses to substrate deprivation and toxicity stresses in a bioreactor mimicking anoxic brackish coastal sediment conditions.</title>
        <authorList>
            <person name="Martins P.D."/>
            <person name="Echeveste M.J."/>
            <person name="Arshad A."/>
            <person name="Kurth J."/>
            <person name="Ouboter H."/>
            <person name="Jetten M.S.M."/>
            <person name="Welte C.U."/>
        </authorList>
    </citation>
    <scope>NUCLEOTIDE SEQUENCE</scope>
    <source>
        <strain evidence="5">MAG_39</strain>
    </source>
</reference>
<gene>
    <name evidence="5" type="ORF">K8I29_01505</name>
</gene>
<evidence type="ECO:0000256" key="1">
    <source>
        <dbReference type="ARBA" id="ARBA00022553"/>
    </source>
</evidence>
<dbReference type="GO" id="GO:0035438">
    <property type="term" value="F:cyclic-di-GMP binding"/>
    <property type="evidence" value="ECO:0007669"/>
    <property type="project" value="InterPro"/>
</dbReference>
<protein>
    <submittedName>
        <fullName evidence="5">Response regulator</fullName>
    </submittedName>
</protein>
<reference evidence="5" key="2">
    <citation type="submission" date="2021-08" db="EMBL/GenBank/DDBJ databases">
        <authorList>
            <person name="Dalcin Martins P."/>
        </authorList>
    </citation>
    <scope>NUCLEOTIDE SEQUENCE</scope>
    <source>
        <strain evidence="5">MAG_39</strain>
    </source>
</reference>
<dbReference type="SMART" id="SM00448">
    <property type="entry name" value="REC"/>
    <property type="match status" value="1"/>
</dbReference>
<feature type="region of interest" description="Disordered" evidence="3">
    <location>
        <begin position="119"/>
        <end position="141"/>
    </location>
</feature>
<evidence type="ECO:0000313" key="6">
    <source>
        <dbReference type="Proteomes" id="UP000705867"/>
    </source>
</evidence>
<dbReference type="PANTHER" id="PTHR44591:SF3">
    <property type="entry name" value="RESPONSE REGULATORY DOMAIN-CONTAINING PROTEIN"/>
    <property type="match status" value="1"/>
</dbReference>
<evidence type="ECO:0000259" key="4">
    <source>
        <dbReference type="PROSITE" id="PS50110"/>
    </source>
</evidence>
<dbReference type="Pfam" id="PF00072">
    <property type="entry name" value="Response_reg"/>
    <property type="match status" value="1"/>
</dbReference>
<dbReference type="InterPro" id="IPR001789">
    <property type="entry name" value="Sig_transdc_resp-reg_receiver"/>
</dbReference>
<dbReference type="Gene3D" id="3.40.50.2300">
    <property type="match status" value="1"/>
</dbReference>
<feature type="domain" description="Response regulatory" evidence="4">
    <location>
        <begin position="3"/>
        <end position="117"/>
    </location>
</feature>
<feature type="compositionally biased region" description="Low complexity" evidence="3">
    <location>
        <begin position="121"/>
        <end position="134"/>
    </location>
</feature>
<evidence type="ECO:0000313" key="5">
    <source>
        <dbReference type="EMBL" id="MBZ0154876.1"/>
    </source>
</evidence>
<dbReference type="InterPro" id="IPR050595">
    <property type="entry name" value="Bact_response_regulator"/>
</dbReference>
<proteinExistence type="predicted"/>
<dbReference type="InterPro" id="IPR009875">
    <property type="entry name" value="PilZ_domain"/>
</dbReference>
<accession>A0A953LVH9</accession>
<dbReference type="Proteomes" id="UP000705867">
    <property type="component" value="Unassembled WGS sequence"/>
</dbReference>
<feature type="modified residue" description="4-aspartylphosphate" evidence="2">
    <location>
        <position position="52"/>
    </location>
</feature>
<comment type="caution">
    <text evidence="5">The sequence shown here is derived from an EMBL/GenBank/DDBJ whole genome shotgun (WGS) entry which is preliminary data.</text>
</comment>
<dbReference type="SUPFAM" id="SSF52172">
    <property type="entry name" value="CheY-like"/>
    <property type="match status" value="1"/>
</dbReference>
<dbReference type="AlphaFoldDB" id="A0A953LVH9"/>
<dbReference type="InterPro" id="IPR011006">
    <property type="entry name" value="CheY-like_superfamily"/>
</dbReference>
<dbReference type="PANTHER" id="PTHR44591">
    <property type="entry name" value="STRESS RESPONSE REGULATOR PROTEIN 1"/>
    <property type="match status" value="1"/>
</dbReference>